<dbReference type="PANTHER" id="PTHR34295">
    <property type="entry name" value="BIOTIN TRANSPORTER BIOY"/>
    <property type="match status" value="1"/>
</dbReference>
<feature type="transmembrane region" description="Helical" evidence="3">
    <location>
        <begin position="20"/>
        <end position="38"/>
    </location>
</feature>
<dbReference type="Gene3D" id="1.10.1760.20">
    <property type="match status" value="1"/>
</dbReference>
<feature type="transmembrane region" description="Helical" evidence="3">
    <location>
        <begin position="156"/>
        <end position="181"/>
    </location>
</feature>
<name>A0A3N4Z804_9MICO</name>
<dbReference type="AlphaFoldDB" id="A0A3N4Z804"/>
<keyword evidence="2" id="KW-1003">Cell membrane</keyword>
<keyword evidence="5" id="KW-1185">Reference proteome</keyword>
<evidence type="ECO:0000256" key="2">
    <source>
        <dbReference type="PIRNR" id="PIRNR016661"/>
    </source>
</evidence>
<dbReference type="PANTHER" id="PTHR34295:SF1">
    <property type="entry name" value="BIOTIN TRANSPORTER BIOY"/>
    <property type="match status" value="1"/>
</dbReference>
<dbReference type="Pfam" id="PF02632">
    <property type="entry name" value="BioY"/>
    <property type="match status" value="1"/>
</dbReference>
<organism evidence="4 5">
    <name type="scientific">Georgenia muralis</name>
    <dbReference type="NCBI Taxonomy" id="154117"/>
    <lineage>
        <taxon>Bacteria</taxon>
        <taxon>Bacillati</taxon>
        <taxon>Actinomycetota</taxon>
        <taxon>Actinomycetes</taxon>
        <taxon>Micrococcales</taxon>
        <taxon>Bogoriellaceae</taxon>
        <taxon>Georgenia</taxon>
    </lineage>
</organism>
<dbReference type="GO" id="GO:0005886">
    <property type="term" value="C:plasma membrane"/>
    <property type="evidence" value="ECO:0007669"/>
    <property type="project" value="UniProtKB-SubCell"/>
</dbReference>
<evidence type="ECO:0000313" key="5">
    <source>
        <dbReference type="Proteomes" id="UP000280726"/>
    </source>
</evidence>
<comment type="similarity">
    <text evidence="1 2">Belongs to the BioY family.</text>
</comment>
<accession>A0A3N4Z804</accession>
<gene>
    <name evidence="4" type="ORF">EDD32_2950</name>
</gene>
<comment type="caution">
    <text evidence="4">The sequence shown here is derived from an EMBL/GenBank/DDBJ whole genome shotgun (WGS) entry which is preliminary data.</text>
</comment>
<evidence type="ECO:0000256" key="3">
    <source>
        <dbReference type="SAM" id="Phobius"/>
    </source>
</evidence>
<feature type="transmembrane region" description="Helical" evidence="3">
    <location>
        <begin position="44"/>
        <end position="61"/>
    </location>
</feature>
<sequence>MSATTAVLADALPGSRARDVALVVGGAALVAVVGQIAVPLPFTPVPLTLGTFAVLLVGSALGPARAGASMSLFLLAALAGAPVLAGGGSGWAAASFGYALGYLPAALLAGALARRGADRSAGRMVAAAVAATALVYAAGVPWLMGFADLSLERALVLGVLPFLVGDVVKAAAAALLLPGAWRLLGTSGR</sequence>
<dbReference type="EMBL" id="RKRA01000001">
    <property type="protein sequence ID" value="RPF28423.1"/>
    <property type="molecule type" value="Genomic_DNA"/>
</dbReference>
<dbReference type="RefSeq" id="WP_123918625.1">
    <property type="nucleotide sequence ID" value="NZ_RKRA01000001.1"/>
</dbReference>
<keyword evidence="2 3" id="KW-0472">Membrane</keyword>
<keyword evidence="2" id="KW-0813">Transport</keyword>
<feature type="transmembrane region" description="Helical" evidence="3">
    <location>
        <begin position="68"/>
        <end position="85"/>
    </location>
</feature>
<proteinExistence type="inferred from homology"/>
<keyword evidence="3" id="KW-1133">Transmembrane helix</keyword>
<dbReference type="PIRSF" id="PIRSF016661">
    <property type="entry name" value="BioY"/>
    <property type="match status" value="1"/>
</dbReference>
<comment type="subcellular location">
    <subcellularLocation>
        <location evidence="2">Cell membrane</location>
        <topology evidence="2">Multi-pass membrane protein</topology>
    </subcellularLocation>
</comment>
<dbReference type="InterPro" id="IPR003784">
    <property type="entry name" value="BioY"/>
</dbReference>
<dbReference type="Proteomes" id="UP000280726">
    <property type="component" value="Unassembled WGS sequence"/>
</dbReference>
<dbReference type="GO" id="GO:0015225">
    <property type="term" value="F:biotin transmembrane transporter activity"/>
    <property type="evidence" value="ECO:0007669"/>
    <property type="project" value="UniProtKB-UniRule"/>
</dbReference>
<protein>
    <recommendedName>
        <fullName evidence="2">Biotin transporter</fullName>
    </recommendedName>
</protein>
<keyword evidence="3" id="KW-0812">Transmembrane</keyword>
<evidence type="ECO:0000313" key="4">
    <source>
        <dbReference type="EMBL" id="RPF28423.1"/>
    </source>
</evidence>
<feature type="transmembrane region" description="Helical" evidence="3">
    <location>
        <begin position="125"/>
        <end position="144"/>
    </location>
</feature>
<feature type="transmembrane region" description="Helical" evidence="3">
    <location>
        <begin position="91"/>
        <end position="113"/>
    </location>
</feature>
<evidence type="ECO:0000256" key="1">
    <source>
        <dbReference type="ARBA" id="ARBA00010692"/>
    </source>
</evidence>
<reference evidence="4 5" key="1">
    <citation type="submission" date="2018-11" db="EMBL/GenBank/DDBJ databases">
        <title>Sequencing the genomes of 1000 actinobacteria strains.</title>
        <authorList>
            <person name="Klenk H.-P."/>
        </authorList>
    </citation>
    <scope>NUCLEOTIDE SEQUENCE [LARGE SCALE GENOMIC DNA]</scope>
    <source>
        <strain evidence="4 5">DSM 14418</strain>
    </source>
</reference>